<comment type="caution">
    <text evidence="1">The sequence shown here is derived from an EMBL/GenBank/DDBJ whole genome shotgun (WGS) entry which is preliminary data.</text>
</comment>
<evidence type="ECO:0000313" key="1">
    <source>
        <dbReference type="EMBL" id="OMO58786.1"/>
    </source>
</evidence>
<reference evidence="1 2" key="1">
    <citation type="submission" date="2013-09" db="EMBL/GenBank/DDBJ databases">
        <title>Corchorus capsularis genome sequencing.</title>
        <authorList>
            <person name="Alam M."/>
            <person name="Haque M.S."/>
            <person name="Islam M.S."/>
            <person name="Emdad E.M."/>
            <person name="Islam M.M."/>
            <person name="Ahmed B."/>
            <person name="Halim A."/>
            <person name="Hossen Q.M.M."/>
            <person name="Hossain M.Z."/>
            <person name="Ahmed R."/>
            <person name="Khan M.M."/>
            <person name="Islam R."/>
            <person name="Rashid M.M."/>
            <person name="Khan S.A."/>
            <person name="Rahman M.S."/>
            <person name="Alam M."/>
        </authorList>
    </citation>
    <scope>NUCLEOTIDE SEQUENCE [LARGE SCALE GENOMIC DNA]</scope>
    <source>
        <strain evidence="2">cv. CVL-1</strain>
        <tissue evidence="1">Whole seedling</tissue>
    </source>
</reference>
<sequence length="30" mass="3478">RLPEKMTCVVSNKPEAAQKVLTFQQCFDEH</sequence>
<feature type="non-terminal residue" evidence="1">
    <location>
        <position position="1"/>
    </location>
</feature>
<accession>A0A1R3GL42</accession>
<dbReference type="EMBL" id="AWWV01014136">
    <property type="protein sequence ID" value="OMO58786.1"/>
    <property type="molecule type" value="Genomic_DNA"/>
</dbReference>
<proteinExistence type="predicted"/>
<protein>
    <submittedName>
        <fullName evidence="1">Uncharacterized protein</fullName>
    </submittedName>
</protein>
<evidence type="ECO:0000313" key="2">
    <source>
        <dbReference type="Proteomes" id="UP000188268"/>
    </source>
</evidence>
<name>A0A1R3GL42_COCAP</name>
<organism evidence="1 2">
    <name type="scientific">Corchorus capsularis</name>
    <name type="common">Jute</name>
    <dbReference type="NCBI Taxonomy" id="210143"/>
    <lineage>
        <taxon>Eukaryota</taxon>
        <taxon>Viridiplantae</taxon>
        <taxon>Streptophyta</taxon>
        <taxon>Embryophyta</taxon>
        <taxon>Tracheophyta</taxon>
        <taxon>Spermatophyta</taxon>
        <taxon>Magnoliopsida</taxon>
        <taxon>eudicotyledons</taxon>
        <taxon>Gunneridae</taxon>
        <taxon>Pentapetalae</taxon>
        <taxon>rosids</taxon>
        <taxon>malvids</taxon>
        <taxon>Malvales</taxon>
        <taxon>Malvaceae</taxon>
        <taxon>Grewioideae</taxon>
        <taxon>Apeibeae</taxon>
        <taxon>Corchorus</taxon>
    </lineage>
</organism>
<dbReference type="AlphaFoldDB" id="A0A1R3GL42"/>
<dbReference type="Proteomes" id="UP000188268">
    <property type="component" value="Unassembled WGS sequence"/>
</dbReference>
<gene>
    <name evidence="1" type="ORF">CCACVL1_25357</name>
</gene>
<dbReference type="Gramene" id="OMO58786">
    <property type="protein sequence ID" value="OMO58786"/>
    <property type="gene ID" value="CCACVL1_25357"/>
</dbReference>
<keyword evidence="2" id="KW-1185">Reference proteome</keyword>